<dbReference type="InterPro" id="IPR003591">
    <property type="entry name" value="Leu-rich_rpt_typical-subtyp"/>
</dbReference>
<dbReference type="InterPro" id="IPR001611">
    <property type="entry name" value="Leu-rich_rpt"/>
</dbReference>
<dbReference type="AlphaFoldDB" id="A0A5N6R733"/>
<dbReference type="Pfam" id="PF08263">
    <property type="entry name" value="LRRNT_2"/>
    <property type="match status" value="1"/>
</dbReference>
<sequence length="1079" mass="122510">MAHTPLLKVLLWSLLVFLQFHEHTACFQEERIALLELKAFLKSNIVMYANHRLLPSWIDDANSDCCGWERVTCNSTTAHVINLSLYNLMEDPGYYEYPGYYYYEYEEEKKHWLLNVSLLVPFKELRSLNLSGNVIGGCLPNQGFESLSRLEKLETLDLSDNNFNISIIESLSTIKSLKNLNLASNRMTGSFPPKGFEKLSSLKNLRVLDLSYNYFDNLPSLGKVTSLEILILTHNNLQGYFPTQGESLSAIKSLKNLNLAMNRITGSFPAQGSESLSRLENLETLDLSYNGFNTSTIEPCNFESLSRLEKLETLDLSDNYFNISIIESLSTIKSLKNLNLAMNEMTGSFPPKGFESLSRLEKLETLDLSDNYFNISIIESLSTIKSLKNLNLAWNLMTGSFPPKGLSNFSKLEILDLTLNYFVGSISPYIGALSSLKAISLRHNQLNGTLPKELCTLKKLEELDFKGNSLEGIIPPCLNNMTNLRLLDISSNQFAGNISSSLIAIPVSLGYIDLSYNLFEGLFSFSLLANRSKLEVIILASGNNKLEVETENSADWDPSFQLKVLVLRNCNLNKLIGNIPKFLFHQSKLERIDLSHNNLTGSFPIWLLENNTGLRVLKCRNNSFFGKFHLPQDRYESILSIDVSDNQLDGQLQENFGKSVPYLQYLNLSQNHFEGYLPSSIGNMSNLLVLDLSSNNFSGELTSELLANCTSLEILKFTGTLPVVPQDLFYLYINNNNMSGTIPRWIVNSTYMWTLDMSNNSFEGGNRFSGRIPNQLCWLNKLDIMDLSNNSLSGKIPDCFHNISFGKTVVTDLAYDRYYSLATCTYKEIGSTFQRLTKWNIEEDDEVEEHDDQVEVEFVTKHRSNLYSGRILDYMFGLDLSWNNLSGRIPPKLGELSSILALNLSYNHLTGSIPKTFSKLANLESLDLSHNNLNGEIPSALIDLNFIEVFIVAHNNLSGKVPDMKAQFSTFERSSYEGNPFLCGQPLESCTREDEPRRSPTKSLNANEGKWYEVDPQVFYASFIASYIIFFLSVACLLYIHPYWLQRCFKLIEDLKYWCYYPVFDTLKGFPNRLQPWIH</sequence>
<keyword evidence="7 16" id="KW-0732">Signal</keyword>
<evidence type="ECO:0000256" key="10">
    <source>
        <dbReference type="ARBA" id="ARBA00022840"/>
    </source>
</evidence>
<dbReference type="SUPFAM" id="SSF52058">
    <property type="entry name" value="L domain-like"/>
    <property type="match status" value="2"/>
</dbReference>
<keyword evidence="8" id="KW-0677">Repeat</keyword>
<keyword evidence="10" id="KW-0067">ATP-binding</keyword>
<dbReference type="GO" id="GO:0005886">
    <property type="term" value="C:plasma membrane"/>
    <property type="evidence" value="ECO:0007669"/>
    <property type="project" value="UniProtKB-SubCell"/>
</dbReference>
<keyword evidence="11 15" id="KW-1133">Transmembrane helix</keyword>
<dbReference type="EMBL" id="CM017325">
    <property type="protein sequence ID" value="KAE8055664.1"/>
    <property type="molecule type" value="Genomic_DNA"/>
</dbReference>
<comment type="similarity">
    <text evidence="3">Belongs to the RLP family.</text>
</comment>
<evidence type="ECO:0000256" key="11">
    <source>
        <dbReference type="ARBA" id="ARBA00022989"/>
    </source>
</evidence>
<feature type="domain" description="Leucine-rich repeat-containing N-terminal plant-type" evidence="17">
    <location>
        <begin position="29"/>
        <end position="74"/>
    </location>
</feature>
<accession>A0A5N6R733</accession>
<dbReference type="OrthoDB" id="4691307at2759"/>
<evidence type="ECO:0000256" key="2">
    <source>
        <dbReference type="ARBA" id="ARBA00004479"/>
    </source>
</evidence>
<keyword evidence="9" id="KW-0547">Nucleotide-binding</keyword>
<dbReference type="Pfam" id="PF00560">
    <property type="entry name" value="LRR_1"/>
    <property type="match status" value="7"/>
</dbReference>
<keyword evidence="13" id="KW-0675">Receptor</keyword>
<comment type="subcellular location">
    <subcellularLocation>
        <location evidence="1">Cell membrane</location>
    </subcellularLocation>
    <subcellularLocation>
        <location evidence="2">Membrane</location>
        <topology evidence="2">Single-pass type I membrane protein</topology>
    </subcellularLocation>
</comment>
<keyword evidence="14" id="KW-0325">Glycoprotein</keyword>
<dbReference type="PANTHER" id="PTHR48053:SF164">
    <property type="entry name" value="LEUCINE-RICH REPEAT-CONTAINING N-TERMINAL PLANT-TYPE DOMAIN-CONTAINING PROTEIN"/>
    <property type="match status" value="1"/>
</dbReference>
<evidence type="ECO:0000256" key="13">
    <source>
        <dbReference type="ARBA" id="ARBA00023170"/>
    </source>
</evidence>
<name>A0A5N6R733_9ROSI</name>
<dbReference type="SUPFAM" id="SSF52047">
    <property type="entry name" value="RNI-like"/>
    <property type="match status" value="1"/>
</dbReference>
<evidence type="ECO:0000256" key="6">
    <source>
        <dbReference type="ARBA" id="ARBA00022692"/>
    </source>
</evidence>
<dbReference type="PRINTS" id="PR00019">
    <property type="entry name" value="LEURICHRPT"/>
</dbReference>
<dbReference type="Proteomes" id="UP000327013">
    <property type="component" value="Chromosome 5"/>
</dbReference>
<dbReference type="SMART" id="SM00369">
    <property type="entry name" value="LRR_TYP"/>
    <property type="match status" value="9"/>
</dbReference>
<feature type="transmembrane region" description="Helical" evidence="15">
    <location>
        <begin position="1018"/>
        <end position="1040"/>
    </location>
</feature>
<protein>
    <recommendedName>
        <fullName evidence="17">Leucine-rich repeat-containing N-terminal plant-type domain-containing protein</fullName>
    </recommendedName>
</protein>
<evidence type="ECO:0000256" key="9">
    <source>
        <dbReference type="ARBA" id="ARBA00022741"/>
    </source>
</evidence>
<dbReference type="FunFam" id="3.80.10.10:FF:000213">
    <property type="entry name" value="Tyrosine-sulfated glycopeptide receptor 1"/>
    <property type="match status" value="1"/>
</dbReference>
<evidence type="ECO:0000256" key="5">
    <source>
        <dbReference type="ARBA" id="ARBA00022614"/>
    </source>
</evidence>
<evidence type="ECO:0000259" key="17">
    <source>
        <dbReference type="Pfam" id="PF08263"/>
    </source>
</evidence>
<evidence type="ECO:0000256" key="14">
    <source>
        <dbReference type="ARBA" id="ARBA00023180"/>
    </source>
</evidence>
<dbReference type="GO" id="GO:0005524">
    <property type="term" value="F:ATP binding"/>
    <property type="evidence" value="ECO:0007669"/>
    <property type="project" value="UniProtKB-KW"/>
</dbReference>
<feature type="signal peptide" evidence="16">
    <location>
        <begin position="1"/>
        <end position="26"/>
    </location>
</feature>
<dbReference type="InterPro" id="IPR013210">
    <property type="entry name" value="LRR_N_plant-typ"/>
</dbReference>
<keyword evidence="5" id="KW-0433">Leucine-rich repeat</keyword>
<evidence type="ECO:0000256" key="4">
    <source>
        <dbReference type="ARBA" id="ARBA00022475"/>
    </source>
</evidence>
<evidence type="ECO:0000256" key="7">
    <source>
        <dbReference type="ARBA" id="ARBA00022729"/>
    </source>
</evidence>
<dbReference type="Pfam" id="PF13855">
    <property type="entry name" value="LRR_8"/>
    <property type="match status" value="2"/>
</dbReference>
<dbReference type="FunFam" id="3.80.10.10:FF:000095">
    <property type="entry name" value="LRR receptor-like serine/threonine-protein kinase GSO1"/>
    <property type="match status" value="2"/>
</dbReference>
<dbReference type="PANTHER" id="PTHR48053">
    <property type="entry name" value="LEUCINE RICH REPEAT FAMILY PROTEIN, EXPRESSED"/>
    <property type="match status" value="1"/>
</dbReference>
<keyword evidence="12 15" id="KW-0472">Membrane</keyword>
<evidence type="ECO:0000256" key="16">
    <source>
        <dbReference type="SAM" id="SignalP"/>
    </source>
</evidence>
<evidence type="ECO:0000313" key="18">
    <source>
        <dbReference type="EMBL" id="KAE8055664.1"/>
    </source>
</evidence>
<dbReference type="PROSITE" id="PS51450">
    <property type="entry name" value="LRR"/>
    <property type="match status" value="5"/>
</dbReference>
<dbReference type="InterPro" id="IPR051716">
    <property type="entry name" value="Plant_RL_S/T_kinase"/>
</dbReference>
<feature type="chain" id="PRO_5024311741" description="Leucine-rich repeat-containing N-terminal plant-type domain-containing protein" evidence="16">
    <location>
        <begin position="27"/>
        <end position="1079"/>
    </location>
</feature>
<dbReference type="Gene3D" id="3.80.10.10">
    <property type="entry name" value="Ribonuclease Inhibitor"/>
    <property type="match status" value="8"/>
</dbReference>
<keyword evidence="6 15" id="KW-0812">Transmembrane</keyword>
<evidence type="ECO:0000313" key="19">
    <source>
        <dbReference type="Proteomes" id="UP000327013"/>
    </source>
</evidence>
<reference evidence="18 19" key="1">
    <citation type="submission" date="2019-06" db="EMBL/GenBank/DDBJ databases">
        <title>A chromosomal-level reference genome of Carpinus fangiana (Coryloideae, Betulaceae).</title>
        <authorList>
            <person name="Yang X."/>
            <person name="Wang Z."/>
            <person name="Zhang L."/>
            <person name="Hao G."/>
            <person name="Liu J."/>
            <person name="Yang Y."/>
        </authorList>
    </citation>
    <scope>NUCLEOTIDE SEQUENCE [LARGE SCALE GENOMIC DNA]</scope>
    <source>
        <strain evidence="18">Cfa_2016G</strain>
        <tissue evidence="18">Leaf</tissue>
    </source>
</reference>
<gene>
    <name evidence="18" type="ORF">FH972_012490</name>
</gene>
<evidence type="ECO:0000256" key="15">
    <source>
        <dbReference type="SAM" id="Phobius"/>
    </source>
</evidence>
<evidence type="ECO:0000256" key="12">
    <source>
        <dbReference type="ARBA" id="ARBA00023136"/>
    </source>
</evidence>
<keyword evidence="19" id="KW-1185">Reference proteome</keyword>
<dbReference type="SMART" id="SM00365">
    <property type="entry name" value="LRR_SD22"/>
    <property type="match status" value="9"/>
</dbReference>
<organism evidence="18 19">
    <name type="scientific">Carpinus fangiana</name>
    <dbReference type="NCBI Taxonomy" id="176857"/>
    <lineage>
        <taxon>Eukaryota</taxon>
        <taxon>Viridiplantae</taxon>
        <taxon>Streptophyta</taxon>
        <taxon>Embryophyta</taxon>
        <taxon>Tracheophyta</taxon>
        <taxon>Spermatophyta</taxon>
        <taxon>Magnoliopsida</taxon>
        <taxon>eudicotyledons</taxon>
        <taxon>Gunneridae</taxon>
        <taxon>Pentapetalae</taxon>
        <taxon>rosids</taxon>
        <taxon>fabids</taxon>
        <taxon>Fagales</taxon>
        <taxon>Betulaceae</taxon>
        <taxon>Carpinus</taxon>
    </lineage>
</organism>
<proteinExistence type="inferred from homology"/>
<evidence type="ECO:0000256" key="8">
    <source>
        <dbReference type="ARBA" id="ARBA00022737"/>
    </source>
</evidence>
<keyword evidence="4" id="KW-1003">Cell membrane</keyword>
<evidence type="ECO:0000256" key="1">
    <source>
        <dbReference type="ARBA" id="ARBA00004236"/>
    </source>
</evidence>
<evidence type="ECO:0000256" key="3">
    <source>
        <dbReference type="ARBA" id="ARBA00009592"/>
    </source>
</evidence>
<dbReference type="InterPro" id="IPR032675">
    <property type="entry name" value="LRR_dom_sf"/>
</dbReference>